<dbReference type="SUPFAM" id="SSF55957">
    <property type="entry name" value="Phosphoglucomutase, C-terminal domain"/>
    <property type="match status" value="1"/>
</dbReference>
<evidence type="ECO:0000256" key="4">
    <source>
        <dbReference type="ARBA" id="ARBA00022723"/>
    </source>
</evidence>
<proteinExistence type="inferred from homology"/>
<evidence type="ECO:0000259" key="8">
    <source>
        <dbReference type="Pfam" id="PF02878"/>
    </source>
</evidence>
<dbReference type="Gene3D" id="3.40.120.10">
    <property type="entry name" value="Alpha-D-Glucose-1,6-Bisphosphate, subunit A, domain 3"/>
    <property type="match status" value="3"/>
</dbReference>
<dbReference type="NCBIfam" id="NF007088">
    <property type="entry name" value="PRK09542.1"/>
    <property type="match status" value="1"/>
</dbReference>
<accession>A0A4R5XAG0</accession>
<dbReference type="InterPro" id="IPR005841">
    <property type="entry name" value="Alpha-D-phosphohexomutase_SF"/>
</dbReference>
<reference evidence="11 12" key="1">
    <citation type="submission" date="2019-01" db="EMBL/GenBank/DDBJ databases">
        <title>High-quality-draft genome sequences of five non-tuberculosis mycobacteriaceae isolated from a nosocomial environment.</title>
        <authorList>
            <person name="Tiago I."/>
            <person name="Alarico S."/>
            <person name="Pereira S.G."/>
            <person name="Coelho C."/>
            <person name="Maranha A."/>
            <person name="Empadinhas N."/>
        </authorList>
    </citation>
    <scope>NUCLEOTIDE SEQUENCE [LARGE SCALE GENOMIC DNA]</scope>
    <source>
        <strain evidence="11 12">22DIII</strain>
    </source>
</reference>
<dbReference type="CDD" id="cd03089">
    <property type="entry name" value="PMM_PGM"/>
    <property type="match status" value="1"/>
</dbReference>
<evidence type="ECO:0000259" key="10">
    <source>
        <dbReference type="Pfam" id="PF02880"/>
    </source>
</evidence>
<dbReference type="InterPro" id="IPR005845">
    <property type="entry name" value="A-D-PHexomutase_a/b/a-II"/>
</dbReference>
<feature type="domain" description="Alpha-D-phosphohexomutase alpha/beta/alpha" evidence="8">
    <location>
        <begin position="11"/>
        <end position="132"/>
    </location>
</feature>
<evidence type="ECO:0000259" key="7">
    <source>
        <dbReference type="Pfam" id="PF00408"/>
    </source>
</evidence>
<gene>
    <name evidence="11" type="ORF">EUA04_08805</name>
</gene>
<dbReference type="Gene3D" id="3.30.310.50">
    <property type="entry name" value="Alpha-D-phosphohexomutase, C-terminal domain"/>
    <property type="match status" value="1"/>
</dbReference>
<feature type="domain" description="Alpha-D-phosphohexomutase alpha/beta/alpha" evidence="9">
    <location>
        <begin position="158"/>
        <end position="258"/>
    </location>
</feature>
<dbReference type="PRINTS" id="PR00509">
    <property type="entry name" value="PGMPMM"/>
</dbReference>
<dbReference type="Proteomes" id="UP000294952">
    <property type="component" value="Unassembled WGS sequence"/>
</dbReference>
<dbReference type="Pfam" id="PF00408">
    <property type="entry name" value="PGM_PMM_IV"/>
    <property type="match status" value="1"/>
</dbReference>
<keyword evidence="3" id="KW-0597">Phosphoprotein</keyword>
<dbReference type="InterPro" id="IPR036900">
    <property type="entry name" value="A-D-PHexomutase_C_sf"/>
</dbReference>
<evidence type="ECO:0000256" key="2">
    <source>
        <dbReference type="ARBA" id="ARBA00010231"/>
    </source>
</evidence>
<evidence type="ECO:0000313" key="11">
    <source>
        <dbReference type="EMBL" id="TDL10031.1"/>
    </source>
</evidence>
<dbReference type="AlphaFoldDB" id="A0A4R5XAG0"/>
<dbReference type="InterPro" id="IPR005843">
    <property type="entry name" value="A-D-PHexomutase_C"/>
</dbReference>
<feature type="domain" description="Alpha-D-phosphohexomutase C-terminal" evidence="7">
    <location>
        <begin position="377"/>
        <end position="449"/>
    </location>
</feature>
<dbReference type="SUPFAM" id="SSF53738">
    <property type="entry name" value="Phosphoglucomutase, first 3 domains"/>
    <property type="match status" value="3"/>
</dbReference>
<dbReference type="GO" id="GO:0046872">
    <property type="term" value="F:metal ion binding"/>
    <property type="evidence" value="ECO:0007669"/>
    <property type="project" value="UniProtKB-KW"/>
</dbReference>
<name>A0A4R5XAG0_9MYCO</name>
<evidence type="ECO:0000256" key="5">
    <source>
        <dbReference type="ARBA" id="ARBA00022842"/>
    </source>
</evidence>
<dbReference type="InterPro" id="IPR016055">
    <property type="entry name" value="A-D-PHexomutase_a/b/a-I/II/III"/>
</dbReference>
<protein>
    <submittedName>
        <fullName evidence="11">Phosphomannomutase/phosphoglucomutase</fullName>
    </submittedName>
</protein>
<evidence type="ECO:0000313" key="12">
    <source>
        <dbReference type="Proteomes" id="UP000294952"/>
    </source>
</evidence>
<dbReference type="GO" id="GO:0016868">
    <property type="term" value="F:intramolecular phosphotransferase activity"/>
    <property type="evidence" value="ECO:0007669"/>
    <property type="project" value="InterPro"/>
</dbReference>
<dbReference type="EMBL" id="SDLP01000002">
    <property type="protein sequence ID" value="TDL10031.1"/>
    <property type="molecule type" value="Genomic_DNA"/>
</dbReference>
<evidence type="ECO:0000256" key="3">
    <source>
        <dbReference type="ARBA" id="ARBA00022553"/>
    </source>
</evidence>
<dbReference type="Pfam" id="PF02880">
    <property type="entry name" value="PGM_PMM_III"/>
    <property type="match status" value="1"/>
</dbReference>
<comment type="caution">
    <text evidence="11">The sequence shown here is derived from an EMBL/GenBank/DDBJ whole genome shotgun (WGS) entry which is preliminary data.</text>
</comment>
<keyword evidence="6" id="KW-0413">Isomerase</keyword>
<dbReference type="Pfam" id="PF02879">
    <property type="entry name" value="PGM_PMM_II"/>
    <property type="match status" value="1"/>
</dbReference>
<sequence length="461" mass="48890">MSRPAETVQRVIKAYDVRGLVGEQIDEQFVAEVGAAFARLVRDRATQVVIGHDMRESSPVLSAAFAEGVMDQGLDVVRIGLASTDQLYFASGLMDCPGAMFTASHNPAAYNGIKLCRAGAKPVGKDTGLTTISDEVIAGVPDHDGPRGTASDRDVLADYGDFLRSLVDVSALRPLKVAVDAGNGMAGHTTPGVLGPISSITLSPLYFELDGTFPNHEANPLDPANLVDLQSFVLETGADIGLAFDGDADRCFVVDERGQAVSPSAVTALVAGRELTREIGATVIHNLITSRAVPELITERGGTPVRSRVGHSYIKALMAETGAIFGGEHSAHYYFRDFWGADSGMLAALHVLAALGEQDRPLSEIMADYERYEASGEINYTVTDAPAVVDAVLAAFGSRVHAMDHLDGVTVDLGDGRWFNLRMSNTEPLLRLNAEARTPEEVAALVDEIGALITKGAGELT</sequence>
<dbReference type="InterPro" id="IPR005846">
    <property type="entry name" value="A-D-PHexomutase_a/b/a-III"/>
</dbReference>
<evidence type="ECO:0000259" key="9">
    <source>
        <dbReference type="Pfam" id="PF02879"/>
    </source>
</evidence>
<feature type="domain" description="Alpha-D-phosphohexomutase alpha/beta/alpha" evidence="10">
    <location>
        <begin position="267"/>
        <end position="372"/>
    </location>
</feature>
<dbReference type="GO" id="GO:0005975">
    <property type="term" value="P:carbohydrate metabolic process"/>
    <property type="evidence" value="ECO:0007669"/>
    <property type="project" value="InterPro"/>
</dbReference>
<dbReference type="RefSeq" id="WP_133413417.1">
    <property type="nucleotide sequence ID" value="NZ_SDLP01000002.1"/>
</dbReference>
<evidence type="ECO:0000256" key="1">
    <source>
        <dbReference type="ARBA" id="ARBA00001946"/>
    </source>
</evidence>
<dbReference type="PANTHER" id="PTHR43771:SF1">
    <property type="entry name" value="PHOSPHOMANNOMUTASE"/>
    <property type="match status" value="1"/>
</dbReference>
<dbReference type="Pfam" id="PF02878">
    <property type="entry name" value="PGM_PMM_I"/>
    <property type="match status" value="1"/>
</dbReference>
<comment type="similarity">
    <text evidence="2">Belongs to the phosphohexose mutase family.</text>
</comment>
<keyword evidence="5" id="KW-0460">Magnesium</keyword>
<dbReference type="InterPro" id="IPR005844">
    <property type="entry name" value="A-D-PHexomutase_a/b/a-I"/>
</dbReference>
<organism evidence="11 12">
    <name type="scientific">Mycolicibacterium obuense</name>
    <dbReference type="NCBI Taxonomy" id="1807"/>
    <lineage>
        <taxon>Bacteria</taxon>
        <taxon>Bacillati</taxon>
        <taxon>Actinomycetota</taxon>
        <taxon>Actinomycetes</taxon>
        <taxon>Mycobacteriales</taxon>
        <taxon>Mycobacteriaceae</taxon>
        <taxon>Mycolicibacterium</taxon>
    </lineage>
</organism>
<evidence type="ECO:0000256" key="6">
    <source>
        <dbReference type="ARBA" id="ARBA00023235"/>
    </source>
</evidence>
<comment type="cofactor">
    <cofactor evidence="1">
        <name>Mg(2+)</name>
        <dbReference type="ChEBI" id="CHEBI:18420"/>
    </cofactor>
</comment>
<dbReference type="PANTHER" id="PTHR43771">
    <property type="entry name" value="PHOSPHOMANNOMUTASE"/>
    <property type="match status" value="1"/>
</dbReference>
<keyword evidence="4" id="KW-0479">Metal-binding</keyword>